<dbReference type="Proteomes" id="UP000435112">
    <property type="component" value="Unassembled WGS sequence"/>
</dbReference>
<organism evidence="2 3">
    <name type="scientific">Phytophthora rubi</name>
    <dbReference type="NCBI Taxonomy" id="129364"/>
    <lineage>
        <taxon>Eukaryota</taxon>
        <taxon>Sar</taxon>
        <taxon>Stramenopiles</taxon>
        <taxon>Oomycota</taxon>
        <taxon>Peronosporomycetes</taxon>
        <taxon>Peronosporales</taxon>
        <taxon>Peronosporaceae</taxon>
        <taxon>Phytophthora</taxon>
    </lineage>
</organism>
<evidence type="ECO:0000313" key="2">
    <source>
        <dbReference type="EMBL" id="KAE9027479.1"/>
    </source>
</evidence>
<reference evidence="2 3" key="1">
    <citation type="submission" date="2018-09" db="EMBL/GenBank/DDBJ databases">
        <title>Genomic investigation of the strawberry pathogen Phytophthora fragariae indicates pathogenicity is determined by transcriptional variation in three key races.</title>
        <authorList>
            <person name="Adams T.M."/>
            <person name="Armitage A.D."/>
            <person name="Sobczyk M.K."/>
            <person name="Bates H.J."/>
            <person name="Dunwell J.M."/>
            <person name="Nellist C.F."/>
            <person name="Harrison R.J."/>
        </authorList>
    </citation>
    <scope>NUCLEOTIDE SEQUENCE [LARGE SCALE GENOMIC DNA]</scope>
    <source>
        <strain evidence="2 3">SCRP324</strain>
    </source>
</reference>
<dbReference type="EMBL" id="QXFU01000611">
    <property type="protein sequence ID" value="KAE9027479.1"/>
    <property type="molecule type" value="Genomic_DNA"/>
</dbReference>
<evidence type="ECO:0000313" key="3">
    <source>
        <dbReference type="Proteomes" id="UP000435112"/>
    </source>
</evidence>
<protein>
    <submittedName>
        <fullName evidence="2">Uncharacterized protein</fullName>
    </submittedName>
</protein>
<evidence type="ECO:0000256" key="1">
    <source>
        <dbReference type="SAM" id="MobiDB-lite"/>
    </source>
</evidence>
<comment type="caution">
    <text evidence="2">The sequence shown here is derived from an EMBL/GenBank/DDBJ whole genome shotgun (WGS) entry which is preliminary data.</text>
</comment>
<dbReference type="OrthoDB" id="10343236at2759"/>
<name>A0A6A3M690_9STRA</name>
<dbReference type="AlphaFoldDB" id="A0A6A3M690"/>
<feature type="region of interest" description="Disordered" evidence="1">
    <location>
        <begin position="1"/>
        <end position="46"/>
    </location>
</feature>
<accession>A0A6A3M690</accession>
<sequence length="81" mass="8697">MAVVKDTAEEMNTAGGESAEVKNTAEKMDTAGEKDTMEVKNTGGHTAELKRTLEASDAAVVKSMDMADAKRELELQTFFLA</sequence>
<feature type="compositionally biased region" description="Basic and acidic residues" evidence="1">
    <location>
        <begin position="19"/>
        <end position="38"/>
    </location>
</feature>
<gene>
    <name evidence="2" type="ORF">PR002_g10662</name>
</gene>
<proteinExistence type="predicted"/>